<accession>A0A9P5ZWT9</accession>
<feature type="transmembrane region" description="Helical" evidence="1">
    <location>
        <begin position="44"/>
        <end position="65"/>
    </location>
</feature>
<organism evidence="2 3">
    <name type="scientific">Pleurotus eryngii</name>
    <name type="common">Boletus of the steppes</name>
    <dbReference type="NCBI Taxonomy" id="5323"/>
    <lineage>
        <taxon>Eukaryota</taxon>
        <taxon>Fungi</taxon>
        <taxon>Dikarya</taxon>
        <taxon>Basidiomycota</taxon>
        <taxon>Agaricomycotina</taxon>
        <taxon>Agaricomycetes</taxon>
        <taxon>Agaricomycetidae</taxon>
        <taxon>Agaricales</taxon>
        <taxon>Pleurotineae</taxon>
        <taxon>Pleurotaceae</taxon>
        <taxon>Pleurotus</taxon>
    </lineage>
</organism>
<keyword evidence="1" id="KW-0812">Transmembrane</keyword>
<evidence type="ECO:0000256" key="1">
    <source>
        <dbReference type="SAM" id="Phobius"/>
    </source>
</evidence>
<keyword evidence="1" id="KW-1133">Transmembrane helix</keyword>
<proteinExistence type="predicted"/>
<sequence length="201" mass="22569">MDTSTITGPLALGYMLGFLLFGVLVTQISFYATHFPNDARIIKVVVWTAGLLEALFTVFTVVAGWNNFGTNWGDMDTLQEFHWSWLVLPLISGPVTFATQTFFAWRIARISAKIWLGLPRIVDLELVTGVVCNLLITIAMSTMTLMMPTMSYRLTYNQIAQLSLSFYVVSHIGKIVCQHSTRISEFAHPLFDNPKLGLRIT</sequence>
<dbReference type="EMBL" id="MU154581">
    <property type="protein sequence ID" value="KAF9493784.1"/>
    <property type="molecule type" value="Genomic_DNA"/>
</dbReference>
<comment type="caution">
    <text evidence="2">The sequence shown here is derived from an EMBL/GenBank/DDBJ whole genome shotgun (WGS) entry which is preliminary data.</text>
</comment>
<gene>
    <name evidence="2" type="ORF">BDN71DRAFT_1060429</name>
</gene>
<evidence type="ECO:0000313" key="2">
    <source>
        <dbReference type="EMBL" id="KAF9493784.1"/>
    </source>
</evidence>
<dbReference type="PANTHER" id="PTHR40465:SF1">
    <property type="entry name" value="DUF6534 DOMAIN-CONTAINING PROTEIN"/>
    <property type="match status" value="1"/>
</dbReference>
<dbReference type="OrthoDB" id="2681808at2759"/>
<dbReference type="AlphaFoldDB" id="A0A9P5ZWT9"/>
<protein>
    <submittedName>
        <fullName evidence="2">Uncharacterized protein</fullName>
    </submittedName>
</protein>
<dbReference type="PANTHER" id="PTHR40465">
    <property type="entry name" value="CHROMOSOME 1, WHOLE GENOME SHOTGUN SEQUENCE"/>
    <property type="match status" value="1"/>
</dbReference>
<name>A0A9P5ZWT9_PLEER</name>
<feature type="transmembrane region" description="Helical" evidence="1">
    <location>
        <begin position="126"/>
        <end position="147"/>
    </location>
</feature>
<dbReference type="Proteomes" id="UP000807025">
    <property type="component" value="Unassembled WGS sequence"/>
</dbReference>
<keyword evidence="3" id="KW-1185">Reference proteome</keyword>
<feature type="transmembrane region" description="Helical" evidence="1">
    <location>
        <begin position="12"/>
        <end position="32"/>
    </location>
</feature>
<feature type="transmembrane region" description="Helical" evidence="1">
    <location>
        <begin position="85"/>
        <end position="105"/>
    </location>
</feature>
<keyword evidence="1" id="KW-0472">Membrane</keyword>
<evidence type="ECO:0000313" key="3">
    <source>
        <dbReference type="Proteomes" id="UP000807025"/>
    </source>
</evidence>
<reference evidence="2" key="1">
    <citation type="submission" date="2020-11" db="EMBL/GenBank/DDBJ databases">
        <authorList>
            <consortium name="DOE Joint Genome Institute"/>
            <person name="Ahrendt S."/>
            <person name="Riley R."/>
            <person name="Andreopoulos W."/>
            <person name="Labutti K."/>
            <person name="Pangilinan J."/>
            <person name="Ruiz-Duenas F.J."/>
            <person name="Barrasa J.M."/>
            <person name="Sanchez-Garcia M."/>
            <person name="Camarero S."/>
            <person name="Miyauchi S."/>
            <person name="Serrano A."/>
            <person name="Linde D."/>
            <person name="Babiker R."/>
            <person name="Drula E."/>
            <person name="Ayuso-Fernandez I."/>
            <person name="Pacheco R."/>
            <person name="Padilla G."/>
            <person name="Ferreira P."/>
            <person name="Barriuso J."/>
            <person name="Kellner H."/>
            <person name="Castanera R."/>
            <person name="Alfaro M."/>
            <person name="Ramirez L."/>
            <person name="Pisabarro A.G."/>
            <person name="Kuo A."/>
            <person name="Tritt A."/>
            <person name="Lipzen A."/>
            <person name="He G."/>
            <person name="Yan M."/>
            <person name="Ng V."/>
            <person name="Cullen D."/>
            <person name="Martin F."/>
            <person name="Rosso M.-N."/>
            <person name="Henrissat B."/>
            <person name="Hibbett D."/>
            <person name="Martinez A.T."/>
            <person name="Grigoriev I.V."/>
        </authorList>
    </citation>
    <scope>NUCLEOTIDE SEQUENCE</scope>
    <source>
        <strain evidence="2">ATCC 90797</strain>
    </source>
</reference>